<dbReference type="InterPro" id="IPR000160">
    <property type="entry name" value="GGDEF_dom"/>
</dbReference>
<keyword evidence="2" id="KW-0051">Antiviral defense</keyword>
<keyword evidence="5" id="KW-1185">Reference proteome</keyword>
<accession>A0ABX8BG44</accession>
<evidence type="ECO:0000313" key="4">
    <source>
        <dbReference type="EMBL" id="QUW04050.1"/>
    </source>
</evidence>
<dbReference type="EMBL" id="CP072649">
    <property type="protein sequence ID" value="QUW04050.1"/>
    <property type="molecule type" value="Genomic_DNA"/>
</dbReference>
<reference evidence="4 5" key="1">
    <citation type="submission" date="2021-03" db="EMBL/GenBank/DDBJ databases">
        <title>Genomic and phenotypic characterization of Chloracidobacterium isolates provides evidence for multiple species.</title>
        <authorList>
            <person name="Saini M.K."/>
            <person name="Costas A.M.G."/>
            <person name="Tank M."/>
            <person name="Bryant D.A."/>
        </authorList>
    </citation>
    <scope>NUCLEOTIDE SEQUENCE [LARGE SCALE GENOMIC DNA]</scope>
    <source>
        <strain evidence="4 5">BV2-C</strain>
    </source>
</reference>
<dbReference type="CDD" id="cd09679">
    <property type="entry name" value="Cas10_III"/>
    <property type="match status" value="1"/>
</dbReference>
<dbReference type="NCBIfam" id="TIGR02577">
    <property type="entry name" value="cas_TM1794_Cmr2"/>
    <property type="match status" value="1"/>
</dbReference>
<dbReference type="Proteomes" id="UP000676506">
    <property type="component" value="Chromosome 2"/>
</dbReference>
<evidence type="ECO:0000313" key="5">
    <source>
        <dbReference type="Proteomes" id="UP000676506"/>
    </source>
</evidence>
<dbReference type="Pfam" id="PF12469">
    <property type="entry name" value="Cmr2_N"/>
    <property type="match status" value="1"/>
</dbReference>
<dbReference type="InterPro" id="IPR043128">
    <property type="entry name" value="Rev_trsase/Diguanyl_cyclase"/>
</dbReference>
<feature type="domain" description="GGDEF" evidence="3">
    <location>
        <begin position="329"/>
        <end position="464"/>
    </location>
</feature>
<dbReference type="Pfam" id="PF22335">
    <property type="entry name" value="Cas10-Cmr2_palm2"/>
    <property type="match status" value="1"/>
</dbReference>
<proteinExistence type="predicted"/>
<gene>
    <name evidence="4" type="primary">cas10</name>
    <name evidence="4" type="ORF">J8C06_13435</name>
</gene>
<evidence type="ECO:0000256" key="1">
    <source>
        <dbReference type="ARBA" id="ARBA00022741"/>
    </source>
</evidence>
<organism evidence="4 5">
    <name type="scientific">Chloracidobacterium validum</name>
    <dbReference type="NCBI Taxonomy" id="2821543"/>
    <lineage>
        <taxon>Bacteria</taxon>
        <taxon>Pseudomonadati</taxon>
        <taxon>Acidobacteriota</taxon>
        <taxon>Terriglobia</taxon>
        <taxon>Terriglobales</taxon>
        <taxon>Acidobacteriaceae</taxon>
        <taxon>Chloracidobacterium</taxon>
    </lineage>
</organism>
<dbReference type="Gene3D" id="3.30.70.270">
    <property type="match status" value="1"/>
</dbReference>
<evidence type="ECO:0000256" key="2">
    <source>
        <dbReference type="ARBA" id="ARBA00023118"/>
    </source>
</evidence>
<name>A0ABX8BG44_9BACT</name>
<dbReference type="Gene3D" id="3.30.70.2220">
    <property type="entry name" value="CRISPR-Cas system, Cmr2 subunit, D1 domain, cysteine cluster"/>
    <property type="match status" value="1"/>
</dbReference>
<evidence type="ECO:0000259" key="3">
    <source>
        <dbReference type="PROSITE" id="PS50887"/>
    </source>
</evidence>
<dbReference type="InterPro" id="IPR013407">
    <property type="entry name" value="CRISPR-assoc_prot_Cmr2"/>
</dbReference>
<dbReference type="InterPro" id="IPR038242">
    <property type="entry name" value="Cmr2_N"/>
</dbReference>
<keyword evidence="1" id="KW-0547">Nucleotide-binding</keyword>
<dbReference type="PROSITE" id="PS50887">
    <property type="entry name" value="GGDEF"/>
    <property type="match status" value="1"/>
</dbReference>
<dbReference type="InterPro" id="IPR054767">
    <property type="entry name" value="Cas10-Cmr2_palm2"/>
</dbReference>
<dbReference type="RefSeq" id="WP_211429939.1">
    <property type="nucleotide sequence ID" value="NZ_CP072649.1"/>
</dbReference>
<protein>
    <submittedName>
        <fullName evidence="4">Type III-B CRISPR-associated protein Cas10/Cmr2</fullName>
    </submittedName>
</protein>
<dbReference type="InterPro" id="IPR024615">
    <property type="entry name" value="CRISPR-assoc_Cmr2_N"/>
</dbReference>
<sequence length="601" mass="65518">MTEAVVIVAIGPVQGWIAAARRSRDLWYGSWLLSELSKAAARALAEVCGVECLIFPATDNIEDVAPDSSLNVANKVVALVPAGQAPELARKAAQAVRERVAALATEAFQRLGERFDRDVALRQARDLPEVTWATAVVGDGGYGVARDLAERALAARKTLRDFAPVDWGSARPKSSLDGLRESVLRPGQADELLRAYGIRRSEQLCGVGLMKRLGQRGRQDGSDRVSSTSHMAALPVLEQLSDNDMTRQAARTFFKVLRDDLKLSPEMLGKTPVRHPVFENYDGRLLFESRYGEFFEDEPDVGQRRAKVQTAAQVLRSFLRQSGLGRPYPYYGLLLADGDHMGAAIDACQTPEAHRKLSQALAAFASEARQLVEEQHRGSLMYAGGDDVLAYVPLHTALDCAKDLATAFQQRLAGVRPAEVSPTLSVGLAVSHHLDPLEDALRRARRAEQVAKRTRNALVIAFDKRSGGETVVGGRWGDFDQQLKSLIDLYRQGALAHGAAYELRRLALQLNEAEAEPAFQAALRQESLRILRRKRDRQGRAISDATLGVVEAALRGQSVGQLADALVVAREFERVSRAVPTAVSTRRLVIGKGGADGAVDD</sequence>